<dbReference type="EMBL" id="BHVZ01000004">
    <property type="protein sequence ID" value="GCB29856.1"/>
    <property type="molecule type" value="Genomic_DNA"/>
</dbReference>
<evidence type="ECO:0000313" key="2">
    <source>
        <dbReference type="Proteomes" id="UP000287361"/>
    </source>
</evidence>
<protein>
    <recommendedName>
        <fullName evidence="3">Transposase</fullName>
    </recommendedName>
</protein>
<sequence>MKQAKPIVHCIYTESNKSLTQLLDEYFRAYLSCSLEMTNKAMLPYLK</sequence>
<reference evidence="1 2" key="1">
    <citation type="submission" date="2018-10" db="EMBL/GenBank/DDBJ databases">
        <title>Draft Genome Sequence of Anaerotignum sp. KCTC 15736.</title>
        <authorList>
            <person name="Choi S.H."/>
            <person name="Kim J.S."/>
            <person name="Kang S.W."/>
            <person name="Lee J.S."/>
            <person name="Park S.H."/>
        </authorList>
    </citation>
    <scope>NUCLEOTIDE SEQUENCE [LARGE SCALE GENOMIC DNA]</scope>
    <source>
        <strain evidence="1 2">KCTC 15736</strain>
    </source>
</reference>
<evidence type="ECO:0000313" key="1">
    <source>
        <dbReference type="EMBL" id="GCB29856.1"/>
    </source>
</evidence>
<name>A0A401LE61_9FIRM</name>
<accession>A0A401LE61</accession>
<gene>
    <name evidence="1" type="ORF">KGMB03357_15170</name>
</gene>
<proteinExistence type="predicted"/>
<dbReference type="Proteomes" id="UP000287361">
    <property type="component" value="Unassembled WGS sequence"/>
</dbReference>
<evidence type="ECO:0008006" key="3">
    <source>
        <dbReference type="Google" id="ProtNLM"/>
    </source>
</evidence>
<dbReference type="AlphaFoldDB" id="A0A401LE61"/>
<organism evidence="1 2">
    <name type="scientific">Anaerotignum faecicola</name>
    <dbReference type="NCBI Taxonomy" id="2358141"/>
    <lineage>
        <taxon>Bacteria</taxon>
        <taxon>Bacillati</taxon>
        <taxon>Bacillota</taxon>
        <taxon>Clostridia</taxon>
        <taxon>Lachnospirales</taxon>
        <taxon>Anaerotignaceae</taxon>
        <taxon>Anaerotignum</taxon>
    </lineage>
</organism>
<keyword evidence="2" id="KW-1185">Reference proteome</keyword>
<comment type="caution">
    <text evidence="1">The sequence shown here is derived from an EMBL/GenBank/DDBJ whole genome shotgun (WGS) entry which is preliminary data.</text>
</comment>